<keyword evidence="3 9" id="KW-0863">Zinc-finger</keyword>
<dbReference type="InterPro" id="IPR011011">
    <property type="entry name" value="Znf_FYVE_PHD"/>
</dbReference>
<feature type="compositionally biased region" description="Low complexity" evidence="10">
    <location>
        <begin position="62"/>
        <end position="74"/>
    </location>
</feature>
<accession>A0A7N0V854</accession>
<sequence length="923" mass="103052">MSSSQKGIDDLRDDDFDGLREEYTIFAEVFFGCGCGSTTKRCLVTRAIVFEPELSKHDDTPLSSNSLQSAQASSKDCEARDDNAASDKWNDIIEPECFRETLSDDKNGKAKRLKLSIGQFEQSKVIDNGVSHPVIETSITYRLVESSSGGVTSSSYLLNKPIGVTKEGDNQEDSPTCQVSCSKDNNSIAVAVTKSVASPISEESFAAKLLVAGPSVARIDQFTLPHPNGKDKELTSHGPQLPNMPAGSKFMKDPRRLIQDEINNLLEATGWQFELRKRRNSRQRFSVYLSPEGKSFREFPKVWQMLGQKLLGKKFKLWQQTKGKHWTDIEQFCFDLMEALMHINISMDQCDFNKALADVWILLHPFVLVAFIEKKIGVLRKRNVVGATRGLSINQHGKSEASLSLENPDVTGHKMALAWRCDSPLTVETKSVVVEGNEGIDPDSIDVHACRDVSSDSHNGNNVYLGGHDRNFSRNYQLHCPNEIRLQADFYEHSISNIASLPAFEDVSILQGKHGNMSSSLHTCRLLQEGEKALPGTETVICNESSGDDVNTKKKMRQKSKKISEIKGSSLCRKNTLSLKSCATDEIHYTAQSTQPEVRENQEIIGDIRSPIEGSVIINGCVDLQDCKQVTESRKTRQQSDEKTSNEQMKDDDLSGSAILQKYSCLSDKDMSMKAAKPKYKRKLKSQRGLRKLQTLAVAKKRNFIDGKYIPMGPRTVLSWLVDIGAVSLNDVIQCRDVRYHVPVKDGIVTKDGIFCRCCNNVFSVSKFKMHAGANQNHHFSNLFLENGKSYTTCLLQAWSADYKTRKTSRKLSQFEDLDSNDDTCGICGDGGDLICCDGCPSTFHQMCLATQDLPDGNWYCSRCICRICGDLVSNSSRNLHGLECRQCETKYHEACLKEMGLDDVVISETWFCGRNCEEVSNN</sequence>
<keyword evidence="14" id="KW-1185">Reference proteome</keyword>
<dbReference type="Pfam" id="PF00628">
    <property type="entry name" value="PHD"/>
    <property type="match status" value="1"/>
</dbReference>
<evidence type="ECO:0000256" key="7">
    <source>
        <dbReference type="ARBA" id="ARBA00023163"/>
    </source>
</evidence>
<dbReference type="InterPro" id="IPR002219">
    <property type="entry name" value="PKC_DAG/PE"/>
</dbReference>
<dbReference type="SUPFAM" id="SSF57903">
    <property type="entry name" value="FYVE/PHD zinc finger"/>
    <property type="match status" value="1"/>
</dbReference>
<keyword evidence="2" id="KW-0479">Metal-binding</keyword>
<dbReference type="InterPro" id="IPR013083">
    <property type="entry name" value="Znf_RING/FYVE/PHD"/>
</dbReference>
<organism evidence="13 14">
    <name type="scientific">Kalanchoe fedtschenkoi</name>
    <name type="common">Lavender scallops</name>
    <name type="synonym">South American air plant</name>
    <dbReference type="NCBI Taxonomy" id="63787"/>
    <lineage>
        <taxon>Eukaryota</taxon>
        <taxon>Viridiplantae</taxon>
        <taxon>Streptophyta</taxon>
        <taxon>Embryophyta</taxon>
        <taxon>Tracheophyta</taxon>
        <taxon>Spermatophyta</taxon>
        <taxon>Magnoliopsida</taxon>
        <taxon>eudicotyledons</taxon>
        <taxon>Gunneridae</taxon>
        <taxon>Pentapetalae</taxon>
        <taxon>Saxifragales</taxon>
        <taxon>Crassulaceae</taxon>
        <taxon>Kalanchoe</taxon>
    </lineage>
</organism>
<keyword evidence="5" id="KW-0805">Transcription regulation</keyword>
<evidence type="ECO:0000259" key="11">
    <source>
        <dbReference type="PROSITE" id="PS50016"/>
    </source>
</evidence>
<dbReference type="InterPro" id="IPR032308">
    <property type="entry name" value="TDBD"/>
</dbReference>
<feature type="region of interest" description="Disordered" evidence="10">
    <location>
        <begin position="632"/>
        <end position="651"/>
    </location>
</feature>
<dbReference type="EnsemblPlants" id="Kaladp0192s0006.1.v1.1">
    <property type="protein sequence ID" value="Kaladp0192s0006.1.v1.1"/>
    <property type="gene ID" value="Kaladp0192s0006.v1.1"/>
</dbReference>
<evidence type="ECO:0000256" key="3">
    <source>
        <dbReference type="ARBA" id="ARBA00022771"/>
    </source>
</evidence>
<feature type="region of interest" description="Disordered" evidence="10">
    <location>
        <begin position="229"/>
        <end position="249"/>
    </location>
</feature>
<proteinExistence type="predicted"/>
<evidence type="ECO:0000313" key="13">
    <source>
        <dbReference type="EnsemblPlants" id="Kaladp0192s0006.1.v1.1"/>
    </source>
</evidence>
<evidence type="ECO:0000256" key="1">
    <source>
        <dbReference type="ARBA" id="ARBA00004123"/>
    </source>
</evidence>
<dbReference type="Gramene" id="Kaladp0192s0006.1.v1.1">
    <property type="protein sequence ID" value="Kaladp0192s0006.1.v1.1"/>
    <property type="gene ID" value="Kaladp0192s0006.v1.1"/>
</dbReference>
<dbReference type="AlphaFoldDB" id="A0A7N0V854"/>
<dbReference type="PROSITE" id="PS50016">
    <property type="entry name" value="ZF_PHD_2"/>
    <property type="match status" value="1"/>
</dbReference>
<name>A0A7N0V854_KALFE</name>
<dbReference type="SUPFAM" id="SSF54171">
    <property type="entry name" value="DNA-binding domain"/>
    <property type="match status" value="1"/>
</dbReference>
<evidence type="ECO:0000256" key="2">
    <source>
        <dbReference type="ARBA" id="ARBA00022723"/>
    </source>
</evidence>
<dbReference type="PROSITE" id="PS50081">
    <property type="entry name" value="ZF_DAG_PE_2"/>
    <property type="match status" value="1"/>
</dbReference>
<dbReference type="OMA" id="LAHYWAI"/>
<dbReference type="Pfam" id="PF16135">
    <property type="entry name" value="TDBD"/>
    <property type="match status" value="1"/>
</dbReference>
<keyword evidence="7" id="KW-0804">Transcription</keyword>
<evidence type="ECO:0000256" key="4">
    <source>
        <dbReference type="ARBA" id="ARBA00022833"/>
    </source>
</evidence>
<dbReference type="InterPro" id="IPR016177">
    <property type="entry name" value="DNA-bd_dom_sf"/>
</dbReference>
<evidence type="ECO:0008006" key="15">
    <source>
        <dbReference type="Google" id="ProtNLM"/>
    </source>
</evidence>
<evidence type="ECO:0000313" key="14">
    <source>
        <dbReference type="Proteomes" id="UP000594263"/>
    </source>
</evidence>
<dbReference type="CDD" id="cd15532">
    <property type="entry name" value="PHD2_CHD_II"/>
    <property type="match status" value="1"/>
</dbReference>
<dbReference type="PANTHER" id="PTHR46508:SF2">
    <property type="entry name" value="INCREASED DNA METHYLATION 1"/>
    <property type="match status" value="1"/>
</dbReference>
<feature type="region of interest" description="Disordered" evidence="10">
    <location>
        <begin position="56"/>
        <end position="81"/>
    </location>
</feature>
<keyword evidence="4" id="KW-0862">Zinc</keyword>
<dbReference type="GO" id="GO:0003677">
    <property type="term" value="F:DNA binding"/>
    <property type="evidence" value="ECO:0007669"/>
    <property type="project" value="UniProtKB-KW"/>
</dbReference>
<dbReference type="SMART" id="SM00249">
    <property type="entry name" value="PHD"/>
    <property type="match status" value="2"/>
</dbReference>
<dbReference type="GO" id="GO:0008270">
    <property type="term" value="F:zinc ion binding"/>
    <property type="evidence" value="ECO:0007669"/>
    <property type="project" value="UniProtKB-KW"/>
</dbReference>
<keyword evidence="6" id="KW-0238">DNA-binding</keyword>
<protein>
    <recommendedName>
        <fullName evidence="15">PHD-type domain-containing protein</fullName>
    </recommendedName>
</protein>
<dbReference type="PANTHER" id="PTHR46508">
    <property type="entry name" value="PHD FINGER FAMILY PROTEIN"/>
    <property type="match status" value="1"/>
</dbReference>
<dbReference type="InterPro" id="IPR019787">
    <property type="entry name" value="Znf_PHD-finger"/>
</dbReference>
<dbReference type="InterPro" id="IPR001965">
    <property type="entry name" value="Znf_PHD"/>
</dbReference>
<dbReference type="Proteomes" id="UP000594263">
    <property type="component" value="Unplaced"/>
</dbReference>
<evidence type="ECO:0000256" key="8">
    <source>
        <dbReference type="ARBA" id="ARBA00023242"/>
    </source>
</evidence>
<comment type="subcellular location">
    <subcellularLocation>
        <location evidence="1">Nucleus</location>
    </subcellularLocation>
</comment>
<evidence type="ECO:0000256" key="5">
    <source>
        <dbReference type="ARBA" id="ARBA00023015"/>
    </source>
</evidence>
<dbReference type="GO" id="GO:0005634">
    <property type="term" value="C:nucleus"/>
    <property type="evidence" value="ECO:0007669"/>
    <property type="project" value="UniProtKB-SubCell"/>
</dbReference>
<evidence type="ECO:0000256" key="6">
    <source>
        <dbReference type="ARBA" id="ARBA00023125"/>
    </source>
</evidence>
<dbReference type="Gene3D" id="3.30.40.10">
    <property type="entry name" value="Zinc/RING finger domain, C3HC4 (zinc finger)"/>
    <property type="match status" value="2"/>
</dbReference>
<feature type="domain" description="PHD-type" evidence="11">
    <location>
        <begin position="822"/>
        <end position="867"/>
    </location>
</feature>
<evidence type="ECO:0000256" key="9">
    <source>
        <dbReference type="PROSITE-ProRule" id="PRU00146"/>
    </source>
</evidence>
<evidence type="ECO:0000259" key="12">
    <source>
        <dbReference type="PROSITE" id="PS50081"/>
    </source>
</evidence>
<keyword evidence="8" id="KW-0539">Nucleus</keyword>
<evidence type="ECO:0000256" key="10">
    <source>
        <dbReference type="SAM" id="MobiDB-lite"/>
    </source>
</evidence>
<feature type="domain" description="Phorbol-ester/DAG-type" evidence="12">
    <location>
        <begin position="851"/>
        <end position="913"/>
    </location>
</feature>
<reference evidence="13" key="1">
    <citation type="submission" date="2021-01" db="UniProtKB">
        <authorList>
            <consortium name="EnsemblPlants"/>
        </authorList>
    </citation>
    <scope>IDENTIFICATION</scope>
</reference>